<accession>A0A7K1XUA9</accession>
<gene>
    <name evidence="2" type="ORF">GS398_04640</name>
</gene>
<comment type="caution">
    <text evidence="2">The sequence shown here is derived from an EMBL/GenBank/DDBJ whole genome shotgun (WGS) entry which is preliminary data.</text>
</comment>
<dbReference type="GO" id="GO:0003677">
    <property type="term" value="F:DNA binding"/>
    <property type="evidence" value="ECO:0007669"/>
    <property type="project" value="InterPro"/>
</dbReference>
<dbReference type="PROSITE" id="PS50943">
    <property type="entry name" value="HTH_CROC1"/>
    <property type="match status" value="1"/>
</dbReference>
<dbReference type="Gene3D" id="1.10.260.40">
    <property type="entry name" value="lambda repressor-like DNA-binding domains"/>
    <property type="match status" value="1"/>
</dbReference>
<dbReference type="InterPro" id="IPR001387">
    <property type="entry name" value="Cro/C1-type_HTH"/>
</dbReference>
<evidence type="ECO:0000259" key="1">
    <source>
        <dbReference type="PROSITE" id="PS50943"/>
    </source>
</evidence>
<dbReference type="EMBL" id="WVHS01000001">
    <property type="protein sequence ID" value="MXV14574.1"/>
    <property type="molecule type" value="Genomic_DNA"/>
</dbReference>
<proteinExistence type="predicted"/>
<dbReference type="Proteomes" id="UP000451233">
    <property type="component" value="Unassembled WGS sequence"/>
</dbReference>
<dbReference type="InterPro" id="IPR010982">
    <property type="entry name" value="Lambda_DNA-bd_dom_sf"/>
</dbReference>
<feature type="domain" description="HTH cro/C1-type" evidence="1">
    <location>
        <begin position="9"/>
        <end position="62"/>
    </location>
</feature>
<dbReference type="CDD" id="cd00093">
    <property type="entry name" value="HTH_XRE"/>
    <property type="match status" value="1"/>
</dbReference>
<evidence type="ECO:0000313" key="3">
    <source>
        <dbReference type="Proteomes" id="UP000451233"/>
    </source>
</evidence>
<dbReference type="SUPFAM" id="SSF47413">
    <property type="entry name" value="lambda repressor-like DNA-binding domains"/>
    <property type="match status" value="1"/>
</dbReference>
<reference evidence="2 3" key="1">
    <citation type="submission" date="2019-11" db="EMBL/GenBank/DDBJ databases">
        <title>Pedobacter sp. HMF7056 Genome sequencing and assembly.</title>
        <authorList>
            <person name="Kang H."/>
            <person name="Kim H."/>
            <person name="Joh K."/>
        </authorList>
    </citation>
    <scope>NUCLEOTIDE SEQUENCE [LARGE SCALE GENOMIC DNA]</scope>
    <source>
        <strain evidence="2 3">HMF7056</strain>
    </source>
</reference>
<dbReference type="AlphaFoldDB" id="A0A7K1XUA9"/>
<name>A0A7K1XUA9_9SPHI</name>
<protein>
    <recommendedName>
        <fullName evidence="1">HTH cro/C1-type domain-containing protein</fullName>
    </recommendedName>
</protein>
<sequence>MQIHVGERIYQVFKEKGWTIDFFAKRVHMTKRNAQYLFKRDDISIDQLTKISKAMDYDFVQLFLLDDKQKSLAEDPSSVYTRPRKELMTVSLSLTFDQDQSGKLPEMLKRVRMAAEQLGFQLN</sequence>
<evidence type="ECO:0000313" key="2">
    <source>
        <dbReference type="EMBL" id="MXV14574.1"/>
    </source>
</evidence>
<keyword evidence="3" id="KW-1185">Reference proteome</keyword>
<dbReference type="RefSeq" id="WP_160905537.1">
    <property type="nucleotide sequence ID" value="NZ_WVHS01000001.1"/>
</dbReference>
<organism evidence="2 3">
    <name type="scientific">Hufsiella ginkgonis</name>
    <dbReference type="NCBI Taxonomy" id="2695274"/>
    <lineage>
        <taxon>Bacteria</taxon>
        <taxon>Pseudomonadati</taxon>
        <taxon>Bacteroidota</taxon>
        <taxon>Sphingobacteriia</taxon>
        <taxon>Sphingobacteriales</taxon>
        <taxon>Sphingobacteriaceae</taxon>
        <taxon>Hufsiella</taxon>
    </lineage>
</organism>